<dbReference type="RefSeq" id="WP_106452594.1">
    <property type="nucleotide sequence ID" value="NZ_PXYH01000005.1"/>
</dbReference>
<reference evidence="1 2" key="1">
    <citation type="submission" date="2018-03" db="EMBL/GenBank/DDBJ databases">
        <title>The draft genome of Zobellella taiwanensis JCM 13381.</title>
        <authorList>
            <person name="Liu L."/>
            <person name="Li L."/>
            <person name="Wang T."/>
            <person name="Zhang X."/>
            <person name="Liang L."/>
        </authorList>
    </citation>
    <scope>NUCLEOTIDE SEQUENCE [LARGE SCALE GENOMIC DNA]</scope>
    <source>
        <strain evidence="1 2">JCM 13381</strain>
    </source>
</reference>
<dbReference type="AlphaFoldDB" id="A0A2P7R5C0"/>
<dbReference type="EMBL" id="PXYH01000005">
    <property type="protein sequence ID" value="PSJ45388.1"/>
    <property type="molecule type" value="Genomic_DNA"/>
</dbReference>
<dbReference type="OrthoDB" id="8909065at2"/>
<accession>A0A2P7R5C0</accession>
<name>A0A2P7R5C0_9GAMM</name>
<evidence type="ECO:0000313" key="2">
    <source>
        <dbReference type="Proteomes" id="UP000242181"/>
    </source>
</evidence>
<keyword evidence="2" id="KW-1185">Reference proteome</keyword>
<dbReference type="Proteomes" id="UP000242181">
    <property type="component" value="Unassembled WGS sequence"/>
</dbReference>
<proteinExistence type="predicted"/>
<organism evidence="1 2">
    <name type="scientific">Zobellella taiwanensis</name>
    <dbReference type="NCBI Taxonomy" id="347535"/>
    <lineage>
        <taxon>Bacteria</taxon>
        <taxon>Pseudomonadati</taxon>
        <taxon>Pseudomonadota</taxon>
        <taxon>Gammaproteobacteria</taxon>
        <taxon>Aeromonadales</taxon>
        <taxon>Aeromonadaceae</taxon>
        <taxon>Zobellella</taxon>
    </lineage>
</organism>
<comment type="caution">
    <text evidence="1">The sequence shown here is derived from an EMBL/GenBank/DDBJ whole genome shotgun (WGS) entry which is preliminary data.</text>
</comment>
<gene>
    <name evidence="1" type="ORF">C7I36_04775</name>
</gene>
<sequence length="300" mass="33474">MARPSTTTPEQRQQIIELKRRHSFTEVAELLGLPVGTVKTIARRSGAFSDNPKHRELFTLPPLQGTTATSVAAVTLPEQRAQTGDKELDAVLWLRETIQTGNPALIEKALAAAERIKTPPRELESRYAQYLLASTGNTMTAAFGSIGFANLRGLAERTRAKAISQAEAAARFGDDPDMMTEADRFCVRVLKGARAGRHDGIDDGDAAARFRRHPELMPHTLEDCLNELAFWDDLYRLRHAATGWDGPEEVYAREHFTVSLLAEIRPRHKAEAKAVLRYLIDHDRKDSQHFDATLENLLSL</sequence>
<protein>
    <submittedName>
        <fullName evidence="1">Uncharacterized protein</fullName>
    </submittedName>
</protein>
<evidence type="ECO:0000313" key="1">
    <source>
        <dbReference type="EMBL" id="PSJ45388.1"/>
    </source>
</evidence>